<dbReference type="EMBL" id="FNIX01000040">
    <property type="protein sequence ID" value="SDP98468.1"/>
    <property type="molecule type" value="Genomic_DNA"/>
</dbReference>
<dbReference type="Pfam" id="PF23859">
    <property type="entry name" value="DpdA"/>
    <property type="match status" value="1"/>
</dbReference>
<dbReference type="InterPro" id="IPR055645">
    <property type="entry name" value="DpdA"/>
</dbReference>
<organism evidence="2 3">
    <name type="scientific">Lentzea jiangxiensis</name>
    <dbReference type="NCBI Taxonomy" id="641025"/>
    <lineage>
        <taxon>Bacteria</taxon>
        <taxon>Bacillati</taxon>
        <taxon>Actinomycetota</taxon>
        <taxon>Actinomycetes</taxon>
        <taxon>Pseudonocardiales</taxon>
        <taxon>Pseudonocardiaceae</taxon>
        <taxon>Lentzea</taxon>
    </lineage>
</organism>
<evidence type="ECO:0000313" key="2">
    <source>
        <dbReference type="EMBL" id="SDP98468.1"/>
    </source>
</evidence>
<feature type="domain" description="DeoxyPurine in DNA protein A" evidence="1">
    <location>
        <begin position="1"/>
        <end position="120"/>
    </location>
</feature>
<protein>
    <recommendedName>
        <fullName evidence="1">DeoxyPurine in DNA protein A domain-containing protein</fullName>
    </recommendedName>
</protein>
<dbReference type="OrthoDB" id="9075047at2"/>
<sequence length="135" mass="14529">MFVKTGGGGKSHWGQTRVNYLHFEDLAPEIVIISALPAFTNNDYYRPGDSYLAAGIDSTAEPRVGLGFGLPAEPYAPAQQPIGQLHDEGLKLQGFGLKTVAFQAVGSKLASADSLAWSYADFCKLGLRPVRTRQS</sequence>
<dbReference type="RefSeq" id="WP_143023087.1">
    <property type="nucleotide sequence ID" value="NZ_FNIX01000040.1"/>
</dbReference>
<accession>A0A1H0X693</accession>
<evidence type="ECO:0000313" key="3">
    <source>
        <dbReference type="Proteomes" id="UP000199691"/>
    </source>
</evidence>
<gene>
    <name evidence="2" type="ORF">SAMN05421507_1402</name>
</gene>
<evidence type="ECO:0000259" key="1">
    <source>
        <dbReference type="Pfam" id="PF23859"/>
    </source>
</evidence>
<proteinExistence type="predicted"/>
<keyword evidence="3" id="KW-1185">Reference proteome</keyword>
<name>A0A1H0X693_9PSEU</name>
<dbReference type="AlphaFoldDB" id="A0A1H0X693"/>
<reference evidence="3" key="1">
    <citation type="submission" date="2016-10" db="EMBL/GenBank/DDBJ databases">
        <authorList>
            <person name="Varghese N."/>
            <person name="Submissions S."/>
        </authorList>
    </citation>
    <scope>NUCLEOTIDE SEQUENCE [LARGE SCALE GENOMIC DNA]</scope>
    <source>
        <strain evidence="3">CGMCC 4.6609</strain>
    </source>
</reference>
<dbReference type="Proteomes" id="UP000199691">
    <property type="component" value="Unassembled WGS sequence"/>
</dbReference>